<sequence length="373" mass="42606">MRRYQEMSDREMSDRLTSAVMHHPLTRATAPNYNEAEQLFLTLLNTPALDENLEQLLPTRESFEKAVAAALVAAYGDVYNSSEAHRFLQRVLYRINRLKFFWYDALSNYENERSLYLQTIRNQIEAAWQSWELSQLDVDSLKQLDVVSALRDRVVADLYPELSATGRYFRDEMTLAGYRKLLEIASLDGLIEASQLSRMLGGVANEVHSVLTRLVVEEYGAGKLARKHSTYFATMLSDLGMSTEPEAYFDSVPWEVLAIINHSFLLSERKRDFLRYAGGLLYGELSVPAGFNPYYAAAQRLGLSDNAMSYWTLHIKVDQLHGRWMMDEVALPLVDRYPADAWELVLGYDQQRLMSDRAGEATARAVREADAAR</sequence>
<dbReference type="RefSeq" id="WP_242033386.1">
    <property type="nucleotide sequence ID" value="NZ_JAMPLM010000033.1"/>
</dbReference>
<dbReference type="Gene3D" id="1.20.910.10">
    <property type="entry name" value="Heme oxygenase-like"/>
    <property type="match status" value="1"/>
</dbReference>
<evidence type="ECO:0000313" key="1">
    <source>
        <dbReference type="EMBL" id="MEP1061414.1"/>
    </source>
</evidence>
<reference evidence="1 2" key="1">
    <citation type="submission" date="2022-04" db="EMBL/GenBank/DDBJ databases">
        <title>Positive selection, recombination, and allopatry shape intraspecific diversity of widespread and dominant cyanobacteria.</title>
        <authorList>
            <person name="Wei J."/>
            <person name="Shu W."/>
            <person name="Hu C."/>
        </authorList>
    </citation>
    <scope>NUCLEOTIDE SEQUENCE [LARGE SCALE GENOMIC DNA]</scope>
    <source>
        <strain evidence="1 2">AS-A4</strain>
    </source>
</reference>
<dbReference type="Proteomes" id="UP001476950">
    <property type="component" value="Unassembled WGS sequence"/>
</dbReference>
<protein>
    <submittedName>
        <fullName evidence="1">Iron-containing redox enzyme family protein</fullName>
    </submittedName>
</protein>
<dbReference type="SUPFAM" id="SSF48613">
    <property type="entry name" value="Heme oxygenase-like"/>
    <property type="match status" value="1"/>
</dbReference>
<comment type="caution">
    <text evidence="1">The sequence shown here is derived from an EMBL/GenBank/DDBJ whole genome shotgun (WGS) entry which is preliminary data.</text>
</comment>
<dbReference type="SMART" id="SM01236">
    <property type="entry name" value="Haem_oxygenase_2"/>
    <property type="match status" value="1"/>
</dbReference>
<proteinExistence type="predicted"/>
<name>A0ABV0KQ90_9CYAN</name>
<keyword evidence="2" id="KW-1185">Reference proteome</keyword>
<accession>A0ABV0KQ90</accession>
<gene>
    <name evidence="1" type="ORF">NDI38_23575</name>
</gene>
<evidence type="ECO:0000313" key="2">
    <source>
        <dbReference type="Proteomes" id="UP001476950"/>
    </source>
</evidence>
<organism evidence="1 2">
    <name type="scientific">Stenomitos frigidus AS-A4</name>
    <dbReference type="NCBI Taxonomy" id="2933935"/>
    <lineage>
        <taxon>Bacteria</taxon>
        <taxon>Bacillati</taxon>
        <taxon>Cyanobacteriota</taxon>
        <taxon>Cyanophyceae</taxon>
        <taxon>Leptolyngbyales</taxon>
        <taxon>Leptolyngbyaceae</taxon>
        <taxon>Stenomitos</taxon>
    </lineage>
</organism>
<dbReference type="InterPro" id="IPR016084">
    <property type="entry name" value="Haem_Oase-like_multi-hlx"/>
</dbReference>
<dbReference type="Pfam" id="PF14518">
    <property type="entry name" value="Haem_oxygenas_2"/>
    <property type="match status" value="1"/>
</dbReference>
<dbReference type="EMBL" id="JAMPLM010000033">
    <property type="protein sequence ID" value="MEP1061414.1"/>
    <property type="molecule type" value="Genomic_DNA"/>
</dbReference>